<evidence type="ECO:0000256" key="5">
    <source>
        <dbReference type="ARBA" id="ARBA00023136"/>
    </source>
</evidence>
<keyword evidence="4 6" id="KW-1133">Transmembrane helix</keyword>
<feature type="transmembrane region" description="Helical" evidence="6">
    <location>
        <begin position="75"/>
        <end position="93"/>
    </location>
</feature>
<dbReference type="EMBL" id="JBHSMQ010000014">
    <property type="protein sequence ID" value="MFC5457970.1"/>
    <property type="molecule type" value="Genomic_DNA"/>
</dbReference>
<sequence>MADNVEAIQKSIKWYLIIGGILILASGATVWLSYVELPTHSLNILVGMILATIKATLVALIFMHLNHERSMIYKILVFTVVLAVVLFALFIFSHDDPLQFKGFYAPVEQQ</sequence>
<keyword evidence="3 6" id="KW-0812">Transmembrane</keyword>
<dbReference type="Proteomes" id="UP001596052">
    <property type="component" value="Unassembled WGS sequence"/>
</dbReference>
<accession>A0ABW0KWP7</accession>
<evidence type="ECO:0000313" key="7">
    <source>
        <dbReference type="EMBL" id="MFC5457970.1"/>
    </source>
</evidence>
<evidence type="ECO:0000313" key="8">
    <source>
        <dbReference type="Proteomes" id="UP001596052"/>
    </source>
</evidence>
<protein>
    <submittedName>
        <fullName evidence="7">Cytochrome C oxidase subunit IV family protein</fullName>
    </submittedName>
</protein>
<keyword evidence="5 6" id="KW-0472">Membrane</keyword>
<keyword evidence="2" id="KW-1003">Cell membrane</keyword>
<comment type="caution">
    <text evidence="7">The sequence shown here is derived from an EMBL/GenBank/DDBJ whole genome shotgun (WGS) entry which is preliminary data.</text>
</comment>
<dbReference type="InterPro" id="IPR005171">
    <property type="entry name" value="Cyt_c_oxidase_su4_prok"/>
</dbReference>
<feature type="transmembrane region" description="Helical" evidence="6">
    <location>
        <begin position="12"/>
        <end position="32"/>
    </location>
</feature>
<keyword evidence="8" id="KW-1185">Reference proteome</keyword>
<evidence type="ECO:0000256" key="4">
    <source>
        <dbReference type="ARBA" id="ARBA00022989"/>
    </source>
</evidence>
<dbReference type="RefSeq" id="WP_377171842.1">
    <property type="nucleotide sequence ID" value="NZ_JBHSMQ010000014.1"/>
</dbReference>
<organism evidence="7 8">
    <name type="scientific">Prosthecobacter fluviatilis</name>
    <dbReference type="NCBI Taxonomy" id="445931"/>
    <lineage>
        <taxon>Bacteria</taxon>
        <taxon>Pseudomonadati</taxon>
        <taxon>Verrucomicrobiota</taxon>
        <taxon>Verrucomicrobiia</taxon>
        <taxon>Verrucomicrobiales</taxon>
        <taxon>Verrucomicrobiaceae</taxon>
        <taxon>Prosthecobacter</taxon>
    </lineage>
</organism>
<evidence type="ECO:0000256" key="3">
    <source>
        <dbReference type="ARBA" id="ARBA00022692"/>
    </source>
</evidence>
<name>A0ABW0KWP7_9BACT</name>
<feature type="transmembrane region" description="Helical" evidence="6">
    <location>
        <begin position="44"/>
        <end position="63"/>
    </location>
</feature>
<evidence type="ECO:0000256" key="6">
    <source>
        <dbReference type="SAM" id="Phobius"/>
    </source>
</evidence>
<proteinExistence type="predicted"/>
<gene>
    <name evidence="7" type="ORF">ACFQDI_24080</name>
</gene>
<reference evidence="8" key="1">
    <citation type="journal article" date="2019" name="Int. J. Syst. Evol. Microbiol.">
        <title>The Global Catalogue of Microorganisms (GCM) 10K type strain sequencing project: providing services to taxonomists for standard genome sequencing and annotation.</title>
        <authorList>
            <consortium name="The Broad Institute Genomics Platform"/>
            <consortium name="The Broad Institute Genome Sequencing Center for Infectious Disease"/>
            <person name="Wu L."/>
            <person name="Ma J."/>
        </authorList>
    </citation>
    <scope>NUCLEOTIDE SEQUENCE [LARGE SCALE GENOMIC DNA]</scope>
    <source>
        <strain evidence="8">CGMCC 4.1469</strain>
    </source>
</reference>
<comment type="subcellular location">
    <subcellularLocation>
        <location evidence="1">Cell membrane</location>
        <topology evidence="1">Multi-pass membrane protein</topology>
    </subcellularLocation>
</comment>
<evidence type="ECO:0000256" key="2">
    <source>
        <dbReference type="ARBA" id="ARBA00022475"/>
    </source>
</evidence>
<evidence type="ECO:0000256" key="1">
    <source>
        <dbReference type="ARBA" id="ARBA00004651"/>
    </source>
</evidence>
<dbReference type="Pfam" id="PF03626">
    <property type="entry name" value="COX4_pro"/>
    <property type="match status" value="1"/>
</dbReference>